<dbReference type="KEGG" id="orp:MOP44_18705"/>
<dbReference type="RefSeq" id="WP_260791777.1">
    <property type="nucleotide sequence ID" value="NZ_CP093313.1"/>
</dbReference>
<reference evidence="1" key="1">
    <citation type="submission" date="2021-04" db="EMBL/GenBank/DDBJ databases">
        <title>Phylogenetic analysis of Acidobacteriaceae.</title>
        <authorList>
            <person name="Qiu L."/>
            <person name="Zhang Q."/>
        </authorList>
    </citation>
    <scope>NUCLEOTIDE SEQUENCE</scope>
    <source>
        <strain evidence="1">DSM 25168</strain>
    </source>
</reference>
<keyword evidence="2" id="KW-1185">Reference proteome</keyword>
<gene>
    <name evidence="1" type="ORF">MOP44_18705</name>
</gene>
<sequence length="106" mass="12090">MPHIRVEIVEFVDSGQPGWVACTFRDADAKLHRIIDKIPLFTAENLWSDSTYPQPGIIECRVLERIPSPSGNLVRISIEPYHYELTDEQSEFVINEADLHPGSGWQ</sequence>
<accession>A0A9J7BNV0</accession>
<organism evidence="1 2">
    <name type="scientific">Occallatibacter riparius</name>
    <dbReference type="NCBI Taxonomy" id="1002689"/>
    <lineage>
        <taxon>Bacteria</taxon>
        <taxon>Pseudomonadati</taxon>
        <taxon>Acidobacteriota</taxon>
        <taxon>Terriglobia</taxon>
        <taxon>Terriglobales</taxon>
        <taxon>Acidobacteriaceae</taxon>
        <taxon>Occallatibacter</taxon>
    </lineage>
</organism>
<proteinExistence type="predicted"/>
<evidence type="ECO:0000313" key="1">
    <source>
        <dbReference type="EMBL" id="UWZ82590.1"/>
    </source>
</evidence>
<name>A0A9J7BNV0_9BACT</name>
<protein>
    <submittedName>
        <fullName evidence="1">Uncharacterized protein</fullName>
    </submittedName>
</protein>
<dbReference type="Proteomes" id="UP001059380">
    <property type="component" value="Chromosome"/>
</dbReference>
<dbReference type="AlphaFoldDB" id="A0A9J7BNV0"/>
<dbReference type="EMBL" id="CP093313">
    <property type="protein sequence ID" value="UWZ82590.1"/>
    <property type="molecule type" value="Genomic_DNA"/>
</dbReference>
<evidence type="ECO:0000313" key="2">
    <source>
        <dbReference type="Proteomes" id="UP001059380"/>
    </source>
</evidence>